<feature type="coiled-coil region" evidence="2">
    <location>
        <begin position="422"/>
        <end position="452"/>
    </location>
</feature>
<evidence type="ECO:0000256" key="2">
    <source>
        <dbReference type="SAM" id="Coils"/>
    </source>
</evidence>
<dbReference type="EMBL" id="CP058607">
    <property type="protein sequence ID" value="QLG72535.1"/>
    <property type="molecule type" value="Genomic_DNA"/>
</dbReference>
<dbReference type="KEGG" id="zmk:HG535_0D02430"/>
<proteinExistence type="inferred from homology"/>
<dbReference type="AlphaFoldDB" id="A0A7H9B1K0"/>
<dbReference type="FunFam" id="3.90.640.10:FF:000025">
    <property type="entry name" value="Chromatin remodeling complex subunit (Arp5)"/>
    <property type="match status" value="1"/>
</dbReference>
<dbReference type="OrthoDB" id="7340501at2759"/>
<dbReference type="Pfam" id="PF00022">
    <property type="entry name" value="Actin"/>
    <property type="match status" value="2"/>
</dbReference>
<accession>A0A7H9B1K0</accession>
<gene>
    <name evidence="4" type="ORF">HG535_0D02430</name>
</gene>
<evidence type="ECO:0000313" key="4">
    <source>
        <dbReference type="EMBL" id="QLG72535.1"/>
    </source>
</evidence>
<name>A0A7H9B1K0_ZYGMR</name>
<keyword evidence="2" id="KW-0175">Coiled coil</keyword>
<protein>
    <recommendedName>
        <fullName evidence="6">Actin-related protein 5</fullName>
    </recommendedName>
</protein>
<dbReference type="Gene3D" id="3.30.420.40">
    <property type="match status" value="2"/>
</dbReference>
<dbReference type="CDD" id="cd10211">
    <property type="entry name" value="ASKHA_NBD_Arp5"/>
    <property type="match status" value="1"/>
</dbReference>
<evidence type="ECO:0000256" key="3">
    <source>
        <dbReference type="SAM" id="MobiDB-lite"/>
    </source>
</evidence>
<evidence type="ECO:0000256" key="1">
    <source>
        <dbReference type="RuleBase" id="RU000487"/>
    </source>
</evidence>
<dbReference type="SUPFAM" id="SSF53067">
    <property type="entry name" value="Actin-like ATPase domain"/>
    <property type="match status" value="2"/>
</dbReference>
<keyword evidence="5" id="KW-1185">Reference proteome</keyword>
<feature type="region of interest" description="Disordered" evidence="3">
    <location>
        <begin position="503"/>
        <end position="534"/>
    </location>
</feature>
<sequence>MTSSTMSRDSSLAPLKVCVIDDPPLLEAQEKFDDRSSYDTSTPIAIDFGSSHVRAGFTSSKRPSHIFTNKLTRYRDRKISRTMTFIGNDVCLDQTVRAQARTPFDGPLVTNWEYVEEIMEYTFNHLGVQGDGGVSNPLLLTERMATIQSQRTNWYQLLFECFDVPGVAFGIDALFSYYGNNSSNSTGLVIGCGNEDTNVIPIIEGRGILTDAKRINWGGHQSVDYLTNLMSLKYPYFPAKLSNFQFETMYQDYCYVSTNYEKDIDSYLTLQSLEAKNIVVEAPFTEVIQPQKTEEELRIQIEKRKESGKRLQEQAKQKRIERLVQKEEEFEYYCQVREQLKDQNKKKVLSILQNAGFDDERDFKKYLYNLERSLKRSQVVNADDVEDVDQDQELDDKFDLLDIPDEDLTEDQVKEKKKQRILKASSDARNKVKEEKERLAQEAEEREVQDRQWRESDLVGWIKDKRKKLSELVNRRKEKIKIKNEMKDRKSQISQNRMKNLATLAEDGARGNSKRTRQQATIDNDPNDTFGANDDDWSVYNDITQNPEALEQIIEEEYKEIVDLEGVLLEHDPNFTDEDTMDAQYDWRNSVLHLFLRGPRPHDSENSHEQHQMHLNIERIRVPEVLFQPTMGGEDQAGITELCQNVILGKFGSSPRGLSPITSSMASNVWITGGNARLPGLKERMVREFTEFLPARTPFSINITSEPALDCWKGMAKFANNEVDFKKGFVTRKEYEEYGPEYIKEHNLGNVNYFE</sequence>
<comment type="similarity">
    <text evidence="1">Belongs to the actin family.</text>
</comment>
<dbReference type="InterPro" id="IPR004000">
    <property type="entry name" value="Actin"/>
</dbReference>
<evidence type="ECO:0000313" key="5">
    <source>
        <dbReference type="Proteomes" id="UP000509704"/>
    </source>
</evidence>
<dbReference type="FunFam" id="3.30.420.40:FF:000058">
    <property type="entry name" value="Putative actin-related protein 5"/>
    <property type="match status" value="1"/>
</dbReference>
<reference evidence="4 5" key="1">
    <citation type="submission" date="2020-07" db="EMBL/GenBank/DDBJ databases">
        <title>The yeast mating-type switching endonuclease HO is a domesticated member of an unorthodox homing genetic element family.</title>
        <authorList>
            <person name="Coughlan A.Y."/>
            <person name="Lombardi L."/>
            <person name="Braun-Galleani S."/>
            <person name="Martos A.R."/>
            <person name="Galeote V."/>
            <person name="Bigey F."/>
            <person name="Dequin S."/>
            <person name="Byrne K.P."/>
            <person name="Wolfe K.H."/>
        </authorList>
    </citation>
    <scope>NUCLEOTIDE SEQUENCE [LARGE SCALE GENOMIC DNA]</scope>
    <source>
        <strain evidence="4 5">NRRL Y-6702</strain>
    </source>
</reference>
<dbReference type="PANTHER" id="PTHR11937">
    <property type="entry name" value="ACTIN"/>
    <property type="match status" value="1"/>
</dbReference>
<dbReference type="InterPro" id="IPR043129">
    <property type="entry name" value="ATPase_NBD"/>
</dbReference>
<evidence type="ECO:0008006" key="6">
    <source>
        <dbReference type="Google" id="ProtNLM"/>
    </source>
</evidence>
<dbReference type="RefSeq" id="XP_037144263.1">
    <property type="nucleotide sequence ID" value="XM_037288368.1"/>
</dbReference>
<dbReference type="SMART" id="SM00268">
    <property type="entry name" value="ACTIN"/>
    <property type="match status" value="1"/>
</dbReference>
<organism evidence="4 5">
    <name type="scientific">Zygotorulaspora mrakii</name>
    <name type="common">Zygosaccharomyces mrakii</name>
    <dbReference type="NCBI Taxonomy" id="42260"/>
    <lineage>
        <taxon>Eukaryota</taxon>
        <taxon>Fungi</taxon>
        <taxon>Dikarya</taxon>
        <taxon>Ascomycota</taxon>
        <taxon>Saccharomycotina</taxon>
        <taxon>Saccharomycetes</taxon>
        <taxon>Saccharomycetales</taxon>
        <taxon>Saccharomycetaceae</taxon>
        <taxon>Zygotorulaspora</taxon>
    </lineage>
</organism>
<dbReference type="GeneID" id="59236259"/>
<dbReference type="Proteomes" id="UP000509704">
    <property type="component" value="Chromosome 4"/>
</dbReference>